<dbReference type="VEuPathDB" id="CryptoDB:Cvel_15090"/>
<gene>
    <name evidence="2" type="ORF">Cvel_15090</name>
</gene>
<name>A0A0G4F422_9ALVE</name>
<dbReference type="InterPro" id="IPR006571">
    <property type="entry name" value="TLDc_dom"/>
</dbReference>
<dbReference type="AlphaFoldDB" id="A0A0G4F422"/>
<dbReference type="PhylomeDB" id="A0A0G4F422"/>
<accession>A0A0G4F422</accession>
<evidence type="ECO:0000313" key="2">
    <source>
        <dbReference type="EMBL" id="CEM06981.1"/>
    </source>
</evidence>
<dbReference type="PROSITE" id="PS51886">
    <property type="entry name" value="TLDC"/>
    <property type="match status" value="1"/>
</dbReference>
<feature type="domain" description="TLDc" evidence="1">
    <location>
        <begin position="196"/>
        <end position="324"/>
    </location>
</feature>
<organism evidence="2">
    <name type="scientific">Chromera velia CCMP2878</name>
    <dbReference type="NCBI Taxonomy" id="1169474"/>
    <lineage>
        <taxon>Eukaryota</taxon>
        <taxon>Sar</taxon>
        <taxon>Alveolata</taxon>
        <taxon>Colpodellida</taxon>
        <taxon>Chromeraceae</taxon>
        <taxon>Chromera</taxon>
    </lineage>
</organism>
<reference evidence="2" key="1">
    <citation type="submission" date="2014-11" db="EMBL/GenBank/DDBJ databases">
        <authorList>
            <person name="Otto D Thomas"/>
            <person name="Naeem Raeece"/>
        </authorList>
    </citation>
    <scope>NUCLEOTIDE SEQUENCE</scope>
</reference>
<sequence length="324" mass="36628">MDISAQISACYEKNVGIFGRIEARKEIRTFSYSVRWPAMTEWEVDRLRDNLFRPKASPEVKEYVTVQKISEFVDEWKFADVLRDDFEGFVKLIPSLNRKASPWEEIKTLNEEIKKVAASLCDFCRDGKGGVTETGKNELSKFLDNLQRIQKALYDLEEKAMGEDSRLTQLKRDVALKAKQMNDFFRQAGLHSFPLKDFTAEESLILSPDQRSLLASWYPGEWTLVYRGTRDGMNASAFHERADGKGPTVTVIKTGDNVFGGYTGVSWGRKANSVANSTASVFILHSSLGLEPQRFRVIGDVAIYDKASDGPTFGTHDICCFEND</sequence>
<dbReference type="PANTHER" id="PTHR23354">
    <property type="entry name" value="NUCLEOLAR PROTEIN 7/ESTROGEN RECEPTOR COACTIVATOR-RELATED"/>
    <property type="match status" value="1"/>
</dbReference>
<proteinExistence type="predicted"/>
<dbReference type="Pfam" id="PF07534">
    <property type="entry name" value="TLD"/>
    <property type="match status" value="1"/>
</dbReference>
<dbReference type="EMBL" id="CDMZ01000113">
    <property type="protein sequence ID" value="CEM06981.1"/>
    <property type="molecule type" value="Genomic_DNA"/>
</dbReference>
<evidence type="ECO:0000259" key="1">
    <source>
        <dbReference type="PROSITE" id="PS51886"/>
    </source>
</evidence>
<protein>
    <recommendedName>
        <fullName evidence="1">TLDc domain-containing protein</fullName>
    </recommendedName>
</protein>